<dbReference type="AlphaFoldDB" id="N1QD06"/>
<dbReference type="InterPro" id="IPR016181">
    <property type="entry name" value="Acyl_CoA_acyltransferase"/>
</dbReference>
<dbReference type="EMBL" id="KB446555">
    <property type="protein sequence ID" value="EME89548.1"/>
    <property type="molecule type" value="Genomic_DNA"/>
</dbReference>
<evidence type="ECO:0000256" key="10">
    <source>
        <dbReference type="ARBA" id="ARBA00047821"/>
    </source>
</evidence>
<comment type="catalytic activity">
    <reaction evidence="11">
        <text>N-terminal L-seryl-[histone H4] + acetyl-CoA = N-terminal N(alpha)-acetyl-L-seryl-[histone H4] + CoA + H(+)</text>
        <dbReference type="Rhea" id="RHEA:50596"/>
        <dbReference type="Rhea" id="RHEA-COMP:12740"/>
        <dbReference type="Rhea" id="RHEA-COMP:12743"/>
        <dbReference type="ChEBI" id="CHEBI:15378"/>
        <dbReference type="ChEBI" id="CHEBI:57287"/>
        <dbReference type="ChEBI" id="CHEBI:57288"/>
        <dbReference type="ChEBI" id="CHEBI:64738"/>
        <dbReference type="ChEBI" id="CHEBI:83690"/>
        <dbReference type="EC" id="2.3.1.257"/>
    </reaction>
</comment>
<dbReference type="eggNOG" id="KOG2488">
    <property type="taxonomic scope" value="Eukaryota"/>
</dbReference>
<dbReference type="STRING" id="383855.N1QD06"/>
<name>N1QD06_PSEFD</name>
<dbReference type="RefSeq" id="XP_007919837.1">
    <property type="nucleotide sequence ID" value="XM_007921646.1"/>
</dbReference>
<evidence type="ECO:0000256" key="6">
    <source>
        <dbReference type="ARBA" id="ARBA00022490"/>
    </source>
</evidence>
<dbReference type="InterPro" id="IPR039949">
    <property type="entry name" value="NAA40"/>
</dbReference>
<evidence type="ECO:0000256" key="2">
    <source>
        <dbReference type="ARBA" id="ARBA00004496"/>
    </source>
</evidence>
<keyword evidence="14" id="KW-1185">Reference proteome</keyword>
<dbReference type="SUPFAM" id="SSF55729">
    <property type="entry name" value="Acyl-CoA N-acyltransferases (Nat)"/>
    <property type="match status" value="1"/>
</dbReference>
<dbReference type="PROSITE" id="PS51186">
    <property type="entry name" value="GNAT"/>
    <property type="match status" value="1"/>
</dbReference>
<proteinExistence type="inferred from homology"/>
<evidence type="ECO:0000256" key="5">
    <source>
        <dbReference type="ARBA" id="ARBA00015043"/>
    </source>
</evidence>
<evidence type="ECO:0000256" key="1">
    <source>
        <dbReference type="ARBA" id="ARBA00004123"/>
    </source>
</evidence>
<dbReference type="Gene3D" id="3.40.630.30">
    <property type="match status" value="1"/>
</dbReference>
<feature type="non-terminal residue" evidence="13">
    <location>
        <position position="201"/>
    </location>
</feature>
<evidence type="ECO:0000256" key="7">
    <source>
        <dbReference type="ARBA" id="ARBA00022679"/>
    </source>
</evidence>
<protein>
    <recommendedName>
        <fullName evidence="5">N-alpha-acetyltransferase 40</fullName>
        <ecNumber evidence="4">2.3.1.257</ecNumber>
    </recommendedName>
</protein>
<keyword evidence="6" id="KW-0963">Cytoplasm</keyword>
<dbReference type="CDD" id="cd04301">
    <property type="entry name" value="NAT_SF"/>
    <property type="match status" value="1"/>
</dbReference>
<accession>N1QD06</accession>
<keyword evidence="9" id="KW-0012">Acyltransferase</keyword>
<keyword evidence="8" id="KW-0539">Nucleus</keyword>
<dbReference type="GeneID" id="19338592"/>
<comment type="similarity">
    <text evidence="3">Belongs to the acetyltransferase family. NAA40 subfamily.</text>
</comment>
<dbReference type="VEuPathDB" id="FungiDB:MYCFIDRAFT_27838"/>
<evidence type="ECO:0000256" key="3">
    <source>
        <dbReference type="ARBA" id="ARBA00008870"/>
    </source>
</evidence>
<dbReference type="EC" id="2.3.1.257" evidence="4"/>
<dbReference type="KEGG" id="pfj:MYCFIDRAFT_27838"/>
<dbReference type="GO" id="GO:0010485">
    <property type="term" value="F:histone H4 acetyltransferase activity"/>
    <property type="evidence" value="ECO:0007669"/>
    <property type="project" value="InterPro"/>
</dbReference>
<dbReference type="GO" id="GO:0043998">
    <property type="term" value="F:histone H2A acetyltransferase activity"/>
    <property type="evidence" value="ECO:0007669"/>
    <property type="project" value="InterPro"/>
</dbReference>
<dbReference type="GO" id="GO:1990189">
    <property type="term" value="F:protein N-terminal-serine acetyltransferase activity"/>
    <property type="evidence" value="ECO:0007669"/>
    <property type="project" value="UniProtKB-EC"/>
</dbReference>
<evidence type="ECO:0000313" key="14">
    <source>
        <dbReference type="Proteomes" id="UP000016932"/>
    </source>
</evidence>
<dbReference type="InterPro" id="IPR000182">
    <property type="entry name" value="GNAT_dom"/>
</dbReference>
<dbReference type="Proteomes" id="UP000016932">
    <property type="component" value="Unassembled WGS sequence"/>
</dbReference>
<evidence type="ECO:0000256" key="9">
    <source>
        <dbReference type="ARBA" id="ARBA00023315"/>
    </source>
</evidence>
<dbReference type="HOGENOM" id="CLU_051699_1_2_1"/>
<evidence type="ECO:0000256" key="4">
    <source>
        <dbReference type="ARBA" id="ARBA00012950"/>
    </source>
</evidence>
<organism evidence="13 14">
    <name type="scientific">Pseudocercospora fijiensis (strain CIRAD86)</name>
    <name type="common">Black leaf streak disease fungus</name>
    <name type="synonym">Mycosphaerella fijiensis</name>
    <dbReference type="NCBI Taxonomy" id="383855"/>
    <lineage>
        <taxon>Eukaryota</taxon>
        <taxon>Fungi</taxon>
        <taxon>Dikarya</taxon>
        <taxon>Ascomycota</taxon>
        <taxon>Pezizomycotina</taxon>
        <taxon>Dothideomycetes</taxon>
        <taxon>Dothideomycetidae</taxon>
        <taxon>Mycosphaerellales</taxon>
        <taxon>Mycosphaerellaceae</taxon>
        <taxon>Pseudocercospora</taxon>
    </lineage>
</organism>
<evidence type="ECO:0000313" key="13">
    <source>
        <dbReference type="EMBL" id="EME89548.1"/>
    </source>
</evidence>
<dbReference type="Pfam" id="PF00583">
    <property type="entry name" value="Acetyltransf_1"/>
    <property type="match status" value="1"/>
</dbReference>
<keyword evidence="7" id="KW-0808">Transferase</keyword>
<dbReference type="OrthoDB" id="424551at2759"/>
<reference evidence="13 14" key="1">
    <citation type="journal article" date="2012" name="PLoS Pathog.">
        <title>Diverse lifestyles and strategies of plant pathogenesis encoded in the genomes of eighteen Dothideomycetes fungi.</title>
        <authorList>
            <person name="Ohm R.A."/>
            <person name="Feau N."/>
            <person name="Henrissat B."/>
            <person name="Schoch C.L."/>
            <person name="Horwitz B.A."/>
            <person name="Barry K.W."/>
            <person name="Condon B.J."/>
            <person name="Copeland A.C."/>
            <person name="Dhillon B."/>
            <person name="Glaser F."/>
            <person name="Hesse C.N."/>
            <person name="Kosti I."/>
            <person name="LaButti K."/>
            <person name="Lindquist E.A."/>
            <person name="Lucas S."/>
            <person name="Salamov A.A."/>
            <person name="Bradshaw R.E."/>
            <person name="Ciuffetti L."/>
            <person name="Hamelin R.C."/>
            <person name="Kema G.H.J."/>
            <person name="Lawrence C."/>
            <person name="Scott J.A."/>
            <person name="Spatafora J.W."/>
            <person name="Turgeon B.G."/>
            <person name="de Wit P.J.G.M."/>
            <person name="Zhong S."/>
            <person name="Goodwin S.B."/>
            <person name="Grigoriev I.V."/>
        </authorList>
    </citation>
    <scope>NUCLEOTIDE SEQUENCE [LARGE SCALE GENOMIC DNA]</scope>
    <source>
        <strain evidence="13 14">CIRAD86</strain>
    </source>
</reference>
<evidence type="ECO:0000256" key="8">
    <source>
        <dbReference type="ARBA" id="ARBA00023242"/>
    </source>
</evidence>
<dbReference type="PANTHER" id="PTHR20531:SF1">
    <property type="entry name" value="N-ALPHA-ACETYLTRANSFERASE 40"/>
    <property type="match status" value="1"/>
</dbReference>
<dbReference type="GO" id="GO:0005634">
    <property type="term" value="C:nucleus"/>
    <property type="evidence" value="ECO:0007669"/>
    <property type="project" value="UniProtKB-SubCell"/>
</dbReference>
<comment type="catalytic activity">
    <reaction evidence="10">
        <text>N-terminal L-seryl-[histone H2A] + acetyl-CoA = N-terminal N(alpha)-acetyl-L-seryl-[histone H2A] + CoA + H(+)</text>
        <dbReference type="Rhea" id="RHEA:50600"/>
        <dbReference type="Rhea" id="RHEA-COMP:12742"/>
        <dbReference type="Rhea" id="RHEA-COMP:12744"/>
        <dbReference type="ChEBI" id="CHEBI:15378"/>
        <dbReference type="ChEBI" id="CHEBI:57287"/>
        <dbReference type="ChEBI" id="CHEBI:57288"/>
        <dbReference type="ChEBI" id="CHEBI:64738"/>
        <dbReference type="ChEBI" id="CHEBI:83690"/>
        <dbReference type="EC" id="2.3.1.257"/>
    </reaction>
</comment>
<sequence>MTRKDFYSQTNAAFQYKPQNDTVYSLDLVHADNLPEKQLNDCFSLIERTSRDDYEPSSFGWHPRRKLREMKEKEMRYVMLTERNITSEAGSTRENEFAGFMSFMFTYDSTPPLPVLYIYEIHLVEGARGCGLGKHLMHSAEKIARDFGMKKVMLTCFKSNKNAYSFYERLGYRIDACSPKDFELRKKVSKSEYVIMSLDLR</sequence>
<evidence type="ECO:0000256" key="11">
    <source>
        <dbReference type="ARBA" id="ARBA00049524"/>
    </source>
</evidence>
<gene>
    <name evidence="13" type="ORF">MYCFIDRAFT_27838</name>
</gene>
<evidence type="ECO:0000259" key="12">
    <source>
        <dbReference type="PROSITE" id="PS51186"/>
    </source>
</evidence>
<dbReference type="GO" id="GO:0005737">
    <property type="term" value="C:cytoplasm"/>
    <property type="evidence" value="ECO:0007669"/>
    <property type="project" value="UniProtKB-SubCell"/>
</dbReference>
<feature type="domain" description="N-acetyltransferase" evidence="12">
    <location>
        <begin position="29"/>
        <end position="201"/>
    </location>
</feature>
<dbReference type="PANTHER" id="PTHR20531">
    <property type="entry name" value="N-ALPHA-ACETYLTRANSFERASE 40"/>
    <property type="match status" value="1"/>
</dbReference>
<comment type="subcellular location">
    <subcellularLocation>
        <location evidence="2">Cytoplasm</location>
    </subcellularLocation>
    <subcellularLocation>
        <location evidence="1">Nucleus</location>
    </subcellularLocation>
</comment>